<sequence>MFAPGDSMVLVPLALGLLGLGWSAALIGGSALLTSSVDPASRVALQGATDAAMNVAAAASAALSGVVLGVAGFAGVNVVATLVLVPLVVAGLAVLRDARRRVAS</sequence>
<protein>
    <recommendedName>
        <fullName evidence="4">Major facilitator superfamily (MFS) profile domain-containing protein</fullName>
    </recommendedName>
</protein>
<dbReference type="PANTHER" id="PTHR23534:SF1">
    <property type="entry name" value="MAJOR FACILITATOR SUPERFAMILY PROTEIN"/>
    <property type="match status" value="1"/>
</dbReference>
<keyword evidence="1" id="KW-0472">Membrane</keyword>
<keyword evidence="1" id="KW-1133">Transmembrane helix</keyword>
<feature type="transmembrane region" description="Helical" evidence="1">
    <location>
        <begin position="70"/>
        <end position="95"/>
    </location>
</feature>
<accession>A0ABM8H178</accession>
<evidence type="ECO:0000313" key="3">
    <source>
        <dbReference type="Proteomes" id="UP001321477"/>
    </source>
</evidence>
<dbReference type="SUPFAM" id="SSF103473">
    <property type="entry name" value="MFS general substrate transporter"/>
    <property type="match status" value="1"/>
</dbReference>
<dbReference type="Proteomes" id="UP001321477">
    <property type="component" value="Chromosome"/>
</dbReference>
<name>A0ABM8H178_9MICO</name>
<proteinExistence type="predicted"/>
<gene>
    <name evidence="2" type="ORF">GCM10025870_15520</name>
</gene>
<dbReference type="EMBL" id="AP027734">
    <property type="protein sequence ID" value="BDZ54479.1"/>
    <property type="molecule type" value="Genomic_DNA"/>
</dbReference>
<keyword evidence="3" id="KW-1185">Reference proteome</keyword>
<keyword evidence="1" id="KW-0812">Transmembrane</keyword>
<organism evidence="2 3">
    <name type="scientific">Agromyces marinus</name>
    <dbReference type="NCBI Taxonomy" id="1389020"/>
    <lineage>
        <taxon>Bacteria</taxon>
        <taxon>Bacillati</taxon>
        <taxon>Actinomycetota</taxon>
        <taxon>Actinomycetes</taxon>
        <taxon>Micrococcales</taxon>
        <taxon>Microbacteriaceae</taxon>
        <taxon>Agromyces</taxon>
    </lineage>
</organism>
<dbReference type="PANTHER" id="PTHR23534">
    <property type="entry name" value="MFS PERMEASE"/>
    <property type="match status" value="1"/>
</dbReference>
<reference evidence="3" key="1">
    <citation type="journal article" date="2019" name="Int. J. Syst. Evol. Microbiol.">
        <title>The Global Catalogue of Microorganisms (GCM) 10K type strain sequencing project: providing services to taxonomists for standard genome sequencing and annotation.</title>
        <authorList>
            <consortium name="The Broad Institute Genomics Platform"/>
            <consortium name="The Broad Institute Genome Sequencing Center for Infectious Disease"/>
            <person name="Wu L."/>
            <person name="Ma J."/>
        </authorList>
    </citation>
    <scope>NUCLEOTIDE SEQUENCE [LARGE SCALE GENOMIC DNA]</scope>
    <source>
        <strain evidence="3">NBRC 109019</strain>
    </source>
</reference>
<evidence type="ECO:0000256" key="1">
    <source>
        <dbReference type="SAM" id="Phobius"/>
    </source>
</evidence>
<dbReference type="InterPro" id="IPR036259">
    <property type="entry name" value="MFS_trans_sf"/>
</dbReference>
<evidence type="ECO:0008006" key="4">
    <source>
        <dbReference type="Google" id="ProtNLM"/>
    </source>
</evidence>
<evidence type="ECO:0000313" key="2">
    <source>
        <dbReference type="EMBL" id="BDZ54479.1"/>
    </source>
</evidence>